<protein>
    <recommendedName>
        <fullName evidence="4">VWFA domain-containing protein</fullName>
    </recommendedName>
</protein>
<organism evidence="2 3">
    <name type="scientific">Koribacter versatilis (strain Ellin345)</name>
    <dbReference type="NCBI Taxonomy" id="204669"/>
    <lineage>
        <taxon>Bacteria</taxon>
        <taxon>Pseudomonadati</taxon>
        <taxon>Acidobacteriota</taxon>
        <taxon>Terriglobia</taxon>
        <taxon>Terriglobales</taxon>
        <taxon>Candidatus Korobacteraceae</taxon>
        <taxon>Candidatus Korobacter</taxon>
    </lineage>
</organism>
<dbReference type="eggNOG" id="COG2304">
    <property type="taxonomic scope" value="Bacteria"/>
</dbReference>
<dbReference type="HOGENOM" id="CLU_939365_0_0_0"/>
<evidence type="ECO:0000313" key="3">
    <source>
        <dbReference type="Proteomes" id="UP000002432"/>
    </source>
</evidence>
<evidence type="ECO:0008006" key="4">
    <source>
        <dbReference type="Google" id="ProtNLM"/>
    </source>
</evidence>
<keyword evidence="3" id="KW-1185">Reference proteome</keyword>
<dbReference type="InterPro" id="IPR036465">
    <property type="entry name" value="vWFA_dom_sf"/>
</dbReference>
<name>Q1IRT7_KORVE</name>
<dbReference type="AlphaFoldDB" id="Q1IRT7"/>
<evidence type="ECO:0000313" key="2">
    <source>
        <dbReference type="EMBL" id="ABF40413.1"/>
    </source>
</evidence>
<dbReference type="EnsemblBacteria" id="ABF40413">
    <property type="protein sequence ID" value="ABF40413"/>
    <property type="gene ID" value="Acid345_1411"/>
</dbReference>
<dbReference type="RefSeq" id="WP_011522215.1">
    <property type="nucleotide sequence ID" value="NC_008009.1"/>
</dbReference>
<dbReference type="STRING" id="204669.Acid345_1411"/>
<reference evidence="2 3" key="1">
    <citation type="journal article" date="2009" name="Appl. Environ. Microbiol.">
        <title>Three genomes from the phylum Acidobacteria provide insight into the lifestyles of these microorganisms in soils.</title>
        <authorList>
            <person name="Ward N.L."/>
            <person name="Challacombe J.F."/>
            <person name="Janssen P.H."/>
            <person name="Henrissat B."/>
            <person name="Coutinho P.M."/>
            <person name="Wu M."/>
            <person name="Xie G."/>
            <person name="Haft D.H."/>
            <person name="Sait M."/>
            <person name="Badger J."/>
            <person name="Barabote R.D."/>
            <person name="Bradley B."/>
            <person name="Brettin T.S."/>
            <person name="Brinkac L.M."/>
            <person name="Bruce D."/>
            <person name="Creasy T."/>
            <person name="Daugherty S.C."/>
            <person name="Davidsen T.M."/>
            <person name="DeBoy R.T."/>
            <person name="Detter J.C."/>
            <person name="Dodson R.J."/>
            <person name="Durkin A.S."/>
            <person name="Ganapathy A."/>
            <person name="Gwinn-Giglio M."/>
            <person name="Han C.S."/>
            <person name="Khouri H."/>
            <person name="Kiss H."/>
            <person name="Kothari S.P."/>
            <person name="Madupu R."/>
            <person name="Nelson K.E."/>
            <person name="Nelson W.C."/>
            <person name="Paulsen I."/>
            <person name="Penn K."/>
            <person name="Ren Q."/>
            <person name="Rosovitz M.J."/>
            <person name="Selengut J.D."/>
            <person name="Shrivastava S."/>
            <person name="Sullivan S.A."/>
            <person name="Tapia R."/>
            <person name="Thompson L.S."/>
            <person name="Watkins K.L."/>
            <person name="Yang Q."/>
            <person name="Yu C."/>
            <person name="Zafar N."/>
            <person name="Zhou L."/>
            <person name="Kuske C.R."/>
        </authorList>
    </citation>
    <scope>NUCLEOTIDE SEQUENCE [LARGE SCALE GENOMIC DNA]</scope>
    <source>
        <strain evidence="2 3">Ellin345</strain>
    </source>
</reference>
<dbReference type="Gene3D" id="3.40.50.410">
    <property type="entry name" value="von Willebrand factor, type A domain"/>
    <property type="match status" value="1"/>
</dbReference>
<dbReference type="Proteomes" id="UP000002432">
    <property type="component" value="Chromosome"/>
</dbReference>
<sequence length="296" mass="30553">MLRAAAGLVALASILPVPALAASKCGPAMVQLVVLDPGGSSLSGLDPSDFKVRIKGQNATVKAMDYGLFPHSTLLLVSRDNSMGQSIKIDLARQLANSVVNSAPGPAMNGSFAGEVSGIADARSQPVTAALQAASDNRNAMYDAIVAGMSTMNLHRGDSVVVLADSPDNGSKTTATELQQQLLNHGARLFVIALPPANGSGTMQSLSDLADATGGAVIVPLRLDESTKGVVITPSQVDGAVTTFSHTFSQYNNIYQLETDLDGQEKPQPLKVDVNRSKMGSGKVVAPTMLAPCTAI</sequence>
<dbReference type="EMBL" id="CP000360">
    <property type="protein sequence ID" value="ABF40413.1"/>
    <property type="molecule type" value="Genomic_DNA"/>
</dbReference>
<dbReference type="KEGG" id="aba:Acid345_1411"/>
<proteinExistence type="predicted"/>
<accession>Q1IRT7</accession>
<dbReference type="SUPFAM" id="SSF53300">
    <property type="entry name" value="vWA-like"/>
    <property type="match status" value="1"/>
</dbReference>
<gene>
    <name evidence="2" type="ordered locus">Acid345_1411</name>
</gene>
<evidence type="ECO:0000256" key="1">
    <source>
        <dbReference type="SAM" id="SignalP"/>
    </source>
</evidence>
<feature type="chain" id="PRO_5004191514" description="VWFA domain-containing protein" evidence="1">
    <location>
        <begin position="22"/>
        <end position="296"/>
    </location>
</feature>
<keyword evidence="1" id="KW-0732">Signal</keyword>
<feature type="signal peptide" evidence="1">
    <location>
        <begin position="1"/>
        <end position="21"/>
    </location>
</feature>